<comment type="caution">
    <text evidence="1">The sequence shown here is derived from an EMBL/GenBank/DDBJ whole genome shotgun (WGS) entry which is preliminary data.</text>
</comment>
<proteinExistence type="predicted"/>
<evidence type="ECO:0000313" key="2">
    <source>
        <dbReference type="Proteomes" id="UP000663879"/>
    </source>
</evidence>
<protein>
    <submittedName>
        <fullName evidence="1">Uncharacterized protein</fullName>
    </submittedName>
</protein>
<feature type="non-terminal residue" evidence="1">
    <location>
        <position position="74"/>
    </location>
</feature>
<evidence type="ECO:0000313" key="1">
    <source>
        <dbReference type="EMBL" id="CAF1145147.1"/>
    </source>
</evidence>
<gene>
    <name evidence="1" type="ORF">OXX778_LOCUS23067</name>
</gene>
<reference evidence="1" key="1">
    <citation type="submission" date="2021-02" db="EMBL/GenBank/DDBJ databases">
        <authorList>
            <person name="Nowell W R."/>
        </authorList>
    </citation>
    <scope>NUCLEOTIDE SEQUENCE</scope>
    <source>
        <strain evidence="1">Ploen Becks lab</strain>
    </source>
</reference>
<dbReference type="AlphaFoldDB" id="A0A814SI04"/>
<keyword evidence="2" id="KW-1185">Reference proteome</keyword>
<name>A0A814SI04_9BILA</name>
<sequence>MVADSKNEKHFMKMEINAKAFVLNLASKINCNFDTYSLAKFVDKTFREIYLEYVIYFANDSNVFNRLVESFGKL</sequence>
<accession>A0A814SI04</accession>
<dbReference type="OrthoDB" id="10034257at2759"/>
<organism evidence="1 2">
    <name type="scientific">Brachionus calyciflorus</name>
    <dbReference type="NCBI Taxonomy" id="104777"/>
    <lineage>
        <taxon>Eukaryota</taxon>
        <taxon>Metazoa</taxon>
        <taxon>Spiralia</taxon>
        <taxon>Gnathifera</taxon>
        <taxon>Rotifera</taxon>
        <taxon>Eurotatoria</taxon>
        <taxon>Monogononta</taxon>
        <taxon>Pseudotrocha</taxon>
        <taxon>Ploima</taxon>
        <taxon>Brachionidae</taxon>
        <taxon>Brachionus</taxon>
    </lineage>
</organism>
<dbReference type="Proteomes" id="UP000663879">
    <property type="component" value="Unassembled WGS sequence"/>
</dbReference>
<dbReference type="EMBL" id="CAJNOC010011016">
    <property type="protein sequence ID" value="CAF1145147.1"/>
    <property type="molecule type" value="Genomic_DNA"/>
</dbReference>